<dbReference type="AlphaFoldDB" id="A0A3P9B047"/>
<proteinExistence type="predicted"/>
<reference evidence="2" key="2">
    <citation type="submission" date="2025-08" db="UniProtKB">
        <authorList>
            <consortium name="Ensembl"/>
        </authorList>
    </citation>
    <scope>IDENTIFICATION</scope>
</reference>
<dbReference type="Proteomes" id="UP000265160">
    <property type="component" value="LG16"/>
</dbReference>
<dbReference type="RefSeq" id="XP_004557910.2">
    <property type="nucleotide sequence ID" value="XM_004557853.4"/>
</dbReference>
<dbReference type="GO" id="GO:0036297">
    <property type="term" value="P:interstrand cross-link repair"/>
    <property type="evidence" value="ECO:0007669"/>
    <property type="project" value="InterPro"/>
</dbReference>
<accession>A0A3P9B047</accession>
<dbReference type="GO" id="GO:0043240">
    <property type="term" value="C:Fanconi anaemia nuclear complex"/>
    <property type="evidence" value="ECO:0007669"/>
    <property type="project" value="InterPro"/>
</dbReference>
<organism evidence="2 3">
    <name type="scientific">Maylandia zebra</name>
    <name type="common">zebra mbuna</name>
    <dbReference type="NCBI Taxonomy" id="106582"/>
    <lineage>
        <taxon>Eukaryota</taxon>
        <taxon>Metazoa</taxon>
        <taxon>Chordata</taxon>
        <taxon>Craniata</taxon>
        <taxon>Vertebrata</taxon>
        <taxon>Euteleostomi</taxon>
        <taxon>Actinopterygii</taxon>
        <taxon>Neopterygii</taxon>
        <taxon>Teleostei</taxon>
        <taxon>Neoteleostei</taxon>
        <taxon>Acanthomorphata</taxon>
        <taxon>Ovalentaria</taxon>
        <taxon>Cichlomorphae</taxon>
        <taxon>Cichliformes</taxon>
        <taxon>Cichlidae</taxon>
        <taxon>African cichlids</taxon>
        <taxon>Pseudocrenilabrinae</taxon>
        <taxon>Haplochromini</taxon>
        <taxon>Maylandia</taxon>
        <taxon>Maylandia zebra complex</taxon>
    </lineage>
</organism>
<dbReference type="GO" id="GO:1905168">
    <property type="term" value="P:positive regulation of double-strand break repair via homologous recombination"/>
    <property type="evidence" value="ECO:0007669"/>
    <property type="project" value="TreeGrafter"/>
</dbReference>
<evidence type="ECO:0000313" key="3">
    <source>
        <dbReference type="Proteomes" id="UP000265160"/>
    </source>
</evidence>
<evidence type="ECO:0000256" key="1">
    <source>
        <dbReference type="SAM" id="MobiDB-lite"/>
    </source>
</evidence>
<reference evidence="2 3" key="1">
    <citation type="journal article" date="2014" name="Nature">
        <title>The genomic substrate for adaptive radiation in African cichlid fish.</title>
        <authorList>
            <person name="Brawand D."/>
            <person name="Wagner C.E."/>
            <person name="Li Y.I."/>
            <person name="Malinsky M."/>
            <person name="Keller I."/>
            <person name="Fan S."/>
            <person name="Simakov O."/>
            <person name="Ng A.Y."/>
            <person name="Lim Z.W."/>
            <person name="Bezault E."/>
            <person name="Turner-Maier J."/>
            <person name="Johnson J."/>
            <person name="Alcazar R."/>
            <person name="Noh H.J."/>
            <person name="Russell P."/>
            <person name="Aken B."/>
            <person name="Alfoldi J."/>
            <person name="Amemiya C."/>
            <person name="Azzouzi N."/>
            <person name="Baroiller J.F."/>
            <person name="Barloy-Hubler F."/>
            <person name="Berlin A."/>
            <person name="Bloomquist R."/>
            <person name="Carleton K.L."/>
            <person name="Conte M.A."/>
            <person name="D'Cotta H."/>
            <person name="Eshel O."/>
            <person name="Gaffney L."/>
            <person name="Galibert F."/>
            <person name="Gante H.F."/>
            <person name="Gnerre S."/>
            <person name="Greuter L."/>
            <person name="Guyon R."/>
            <person name="Haddad N.S."/>
            <person name="Haerty W."/>
            <person name="Harris R.M."/>
            <person name="Hofmann H.A."/>
            <person name="Hourlier T."/>
            <person name="Hulata G."/>
            <person name="Jaffe D.B."/>
            <person name="Lara M."/>
            <person name="Lee A.P."/>
            <person name="MacCallum I."/>
            <person name="Mwaiko S."/>
            <person name="Nikaido M."/>
            <person name="Nishihara H."/>
            <person name="Ozouf-Costaz C."/>
            <person name="Penman D.J."/>
            <person name="Przybylski D."/>
            <person name="Rakotomanga M."/>
            <person name="Renn S.C.P."/>
            <person name="Ribeiro F.J."/>
            <person name="Ron M."/>
            <person name="Salzburger W."/>
            <person name="Sanchez-Pulido L."/>
            <person name="Santos M.E."/>
            <person name="Searle S."/>
            <person name="Sharpe T."/>
            <person name="Swofford R."/>
            <person name="Tan F.J."/>
            <person name="Williams L."/>
            <person name="Young S."/>
            <person name="Yin S."/>
            <person name="Okada N."/>
            <person name="Kocher T.D."/>
            <person name="Miska E.A."/>
            <person name="Lander E.S."/>
            <person name="Venkatesh B."/>
            <person name="Fernald R.D."/>
            <person name="Meyer A."/>
            <person name="Ponting C.P."/>
            <person name="Streelman J.T."/>
            <person name="Lindblad-Toh K."/>
            <person name="Seehausen O."/>
            <person name="Di Palma F."/>
        </authorList>
    </citation>
    <scope>NUCLEOTIDE SEQUENCE</scope>
</reference>
<evidence type="ECO:0000313" key="2">
    <source>
        <dbReference type="Ensembl" id="ENSMZEP00005003092.1"/>
    </source>
</evidence>
<dbReference type="GeneTree" id="ENSGT00390000009885"/>
<feature type="compositionally biased region" description="Low complexity" evidence="1">
    <location>
        <begin position="522"/>
        <end position="535"/>
    </location>
</feature>
<dbReference type="STRING" id="106582.ENSMZEP00005003092"/>
<reference evidence="2" key="3">
    <citation type="submission" date="2025-09" db="UniProtKB">
        <authorList>
            <consortium name="Ensembl"/>
        </authorList>
    </citation>
    <scope>IDENTIFICATION</scope>
</reference>
<dbReference type="PANTHER" id="PTHR28450:SF1">
    <property type="entry name" value="FANCONI ANEMIA GROUP B PROTEIN"/>
    <property type="match status" value="1"/>
</dbReference>
<dbReference type="InterPro" id="IPR033333">
    <property type="entry name" value="FANCB"/>
</dbReference>
<dbReference type="GO" id="GO:1990414">
    <property type="term" value="P:replication-born double-strand break repair via sister chromatid exchange"/>
    <property type="evidence" value="ECO:0007669"/>
    <property type="project" value="TreeGrafter"/>
</dbReference>
<name>A0A3P9B047_9CICH</name>
<dbReference type="GO" id="GO:2000042">
    <property type="term" value="P:negative regulation of double-strand break repair via homologous recombination"/>
    <property type="evidence" value="ECO:0007669"/>
    <property type="project" value="TreeGrafter"/>
</dbReference>
<dbReference type="Ensembl" id="ENSMZET00005003218.1">
    <property type="protein sequence ID" value="ENSMZEP00005003092.1"/>
    <property type="gene ID" value="ENSMZEG00005002402.1"/>
</dbReference>
<dbReference type="PANTHER" id="PTHR28450">
    <property type="entry name" value="FANCONI ANEMIA GROUP B PROTEIN"/>
    <property type="match status" value="1"/>
</dbReference>
<sequence length="852" mass="94390">MMESVLSEDLYRNPHRLSHCGKTISFNCKRAPGTNDNEGSELIFCSLSFERQGNTFLKAADGAAVISRKRLAHVDIVKCKSVTDAQKRATAPCVLVIKKSEKRSSFQYSLLTLSSSNRLEPCVEFKLPYQMKGAVYILQGPTVLWRHEGGVLYTSPQAEGVRQVPIHFSHCVVGELPLHKGQVFVLGLQKLPEESTSQTLGYFVEDGQVFDGSVILPHLYISITQCILVVAADRVDGVLKCDVVAATSNRQLVYFENGVVKDVCQLPFEQPENIQVVNTGRYGSLFAVSFCEGHVCTIWKETFQIAALWSSVTSIHVDDFLGCGTDQMLLVFKDRVIALEEFLITDLCGVSFSHGQDTEAPKTSPPPPENYLLTLKALESRLQSGLTVLQELQREVTVKESVLRQSVKALTDVVSEREPVLTQHEQEGLIALWDSDDESKNEALDDKIHDIPAVSSKPRIDKLWHRTTEGRMVVGVILTTDRSAPVTNVSLSILTDTGQCSRPAVIQTQSQVFWLPAACSSPSSSSSSSFSASTFPEPPAKKSKQHNAISTNDLNACRVAVTAVTKLTPLLNSGRVKCHVMLHYIQTPDAFSFMSNQRPVVLHCGQVALDIQNNLHTELLKTPQLIADEVREDFLSLLTVLDHWVFHIDSPEYSLGDINGWIQKRVGCKKIEVSPQYLLLNSSGPSALMLLNWHQITPFQGELHVHSSQLQMFQFLDSLLAYLPESCSIQPLKGAGGKGASKMFALALEKELVSLREYASLLLCEEDEEKLKEKCFGYKETPDAGSVEGLQKCRAMCQRDLERSNMKLSPLVDVGQYRRLIQSMSKIQLNGDLAALLDIQFSPLMCCSGFHG</sequence>
<feature type="region of interest" description="Disordered" evidence="1">
    <location>
        <begin position="522"/>
        <end position="547"/>
    </location>
</feature>
<protein>
    <submittedName>
        <fullName evidence="2">FA complementation group B</fullName>
    </submittedName>
</protein>
<keyword evidence="3" id="KW-1185">Reference proteome</keyword>